<dbReference type="GO" id="GO:0003677">
    <property type="term" value="F:DNA binding"/>
    <property type="evidence" value="ECO:0007669"/>
    <property type="project" value="InterPro"/>
</dbReference>
<evidence type="ECO:0000256" key="1">
    <source>
        <dbReference type="ARBA" id="ARBA00022723"/>
    </source>
</evidence>
<feature type="region of interest" description="Disordered" evidence="3">
    <location>
        <begin position="169"/>
        <end position="210"/>
    </location>
</feature>
<feature type="region of interest" description="Disordered" evidence="3">
    <location>
        <begin position="704"/>
        <end position="761"/>
    </location>
</feature>
<dbReference type="SMART" id="SM00906">
    <property type="entry name" value="Fungal_trans"/>
    <property type="match status" value="1"/>
</dbReference>
<feature type="compositionally biased region" description="Basic and acidic residues" evidence="3">
    <location>
        <begin position="100"/>
        <end position="114"/>
    </location>
</feature>
<dbReference type="AlphaFoldDB" id="A0A9P4GQ72"/>
<feature type="region of interest" description="Disordered" evidence="3">
    <location>
        <begin position="96"/>
        <end position="124"/>
    </location>
</feature>
<dbReference type="Pfam" id="PF00172">
    <property type="entry name" value="Zn_clus"/>
    <property type="match status" value="1"/>
</dbReference>
<dbReference type="GeneID" id="63845641"/>
<keyword evidence="6" id="KW-1185">Reference proteome</keyword>
<keyword evidence="2" id="KW-0539">Nucleus</keyword>
<dbReference type="GO" id="GO:0008270">
    <property type="term" value="F:zinc ion binding"/>
    <property type="evidence" value="ECO:0007669"/>
    <property type="project" value="InterPro"/>
</dbReference>
<dbReference type="EMBL" id="ML976615">
    <property type="protein sequence ID" value="KAF1849131.1"/>
    <property type="molecule type" value="Genomic_DNA"/>
</dbReference>
<dbReference type="Gene3D" id="4.10.240.10">
    <property type="entry name" value="Zn(2)-C6 fungal-type DNA-binding domain"/>
    <property type="match status" value="1"/>
</dbReference>
<organism evidence="5 6">
    <name type="scientific">Cucurbitaria berberidis CBS 394.84</name>
    <dbReference type="NCBI Taxonomy" id="1168544"/>
    <lineage>
        <taxon>Eukaryota</taxon>
        <taxon>Fungi</taxon>
        <taxon>Dikarya</taxon>
        <taxon>Ascomycota</taxon>
        <taxon>Pezizomycotina</taxon>
        <taxon>Dothideomycetes</taxon>
        <taxon>Pleosporomycetidae</taxon>
        <taxon>Pleosporales</taxon>
        <taxon>Pleosporineae</taxon>
        <taxon>Cucurbitariaceae</taxon>
        <taxon>Cucurbitaria</taxon>
    </lineage>
</organism>
<dbReference type="InterPro" id="IPR053230">
    <property type="entry name" value="Trans_reg_galc"/>
</dbReference>
<feature type="region of interest" description="Disordered" evidence="3">
    <location>
        <begin position="820"/>
        <end position="841"/>
    </location>
</feature>
<evidence type="ECO:0000313" key="5">
    <source>
        <dbReference type="EMBL" id="KAF1849131.1"/>
    </source>
</evidence>
<protein>
    <recommendedName>
        <fullName evidence="4">Zn(2)-C6 fungal-type domain-containing protein</fullName>
    </recommendedName>
</protein>
<feature type="domain" description="Zn(2)-C6 fungal-type" evidence="4">
    <location>
        <begin position="11"/>
        <end position="41"/>
    </location>
</feature>
<dbReference type="InterPro" id="IPR007219">
    <property type="entry name" value="XnlR_reg_dom"/>
</dbReference>
<evidence type="ECO:0000256" key="2">
    <source>
        <dbReference type="ARBA" id="ARBA00023242"/>
    </source>
</evidence>
<dbReference type="GO" id="GO:0006351">
    <property type="term" value="P:DNA-templated transcription"/>
    <property type="evidence" value="ECO:0007669"/>
    <property type="project" value="InterPro"/>
</dbReference>
<dbReference type="Proteomes" id="UP000800039">
    <property type="component" value="Unassembled WGS sequence"/>
</dbReference>
<comment type="caution">
    <text evidence="5">The sequence shown here is derived from an EMBL/GenBank/DDBJ whole genome shotgun (WGS) entry which is preliminary data.</text>
</comment>
<dbReference type="PANTHER" id="PTHR47654">
    <property type="entry name" value="ZN(II)2CYS6 TRANSCRIPTION FACTOR (EUROFUNG)-RELATED"/>
    <property type="match status" value="1"/>
</dbReference>
<feature type="compositionally biased region" description="Polar residues" evidence="3">
    <location>
        <begin position="749"/>
        <end position="761"/>
    </location>
</feature>
<evidence type="ECO:0000256" key="3">
    <source>
        <dbReference type="SAM" id="MobiDB-lite"/>
    </source>
</evidence>
<feature type="region of interest" description="Disordered" evidence="3">
    <location>
        <begin position="435"/>
        <end position="475"/>
    </location>
</feature>
<dbReference type="SUPFAM" id="SSF57701">
    <property type="entry name" value="Zn2/Cys6 DNA-binding domain"/>
    <property type="match status" value="1"/>
</dbReference>
<name>A0A9P4GQ72_9PLEO</name>
<feature type="compositionally biased region" description="Polar residues" evidence="3">
    <location>
        <begin position="169"/>
        <end position="180"/>
    </location>
</feature>
<dbReference type="GO" id="GO:0000981">
    <property type="term" value="F:DNA-binding transcription factor activity, RNA polymerase II-specific"/>
    <property type="evidence" value="ECO:0007669"/>
    <property type="project" value="InterPro"/>
</dbReference>
<dbReference type="RefSeq" id="XP_040791694.1">
    <property type="nucleotide sequence ID" value="XM_040928388.1"/>
</dbReference>
<dbReference type="SMART" id="SM00066">
    <property type="entry name" value="GAL4"/>
    <property type="match status" value="1"/>
</dbReference>
<dbReference type="InterPro" id="IPR036864">
    <property type="entry name" value="Zn2-C6_fun-type_DNA-bd_sf"/>
</dbReference>
<gene>
    <name evidence="5" type="ORF">K460DRAFT_280163</name>
</gene>
<feature type="compositionally biased region" description="Low complexity" evidence="3">
    <location>
        <begin position="460"/>
        <end position="475"/>
    </location>
</feature>
<dbReference type="CDD" id="cd12148">
    <property type="entry name" value="fungal_TF_MHR"/>
    <property type="match status" value="1"/>
</dbReference>
<dbReference type="Pfam" id="PF04082">
    <property type="entry name" value="Fungal_trans"/>
    <property type="match status" value="1"/>
</dbReference>
<dbReference type="OrthoDB" id="5296287at2759"/>
<dbReference type="PANTHER" id="PTHR47654:SF5">
    <property type="entry name" value="TRANSCRIPTION FACTOR DOMAIN-CONTAINING PROTEIN"/>
    <property type="match status" value="1"/>
</dbReference>
<dbReference type="CDD" id="cd00067">
    <property type="entry name" value="GAL4"/>
    <property type="match status" value="1"/>
</dbReference>
<evidence type="ECO:0000259" key="4">
    <source>
        <dbReference type="PROSITE" id="PS50048"/>
    </source>
</evidence>
<dbReference type="PROSITE" id="PS50048">
    <property type="entry name" value="ZN2_CY6_FUNGAL_2"/>
    <property type="match status" value="1"/>
</dbReference>
<dbReference type="PROSITE" id="PS00463">
    <property type="entry name" value="ZN2_CY6_FUNGAL_1"/>
    <property type="match status" value="1"/>
</dbReference>
<dbReference type="InterPro" id="IPR001138">
    <property type="entry name" value="Zn2Cys6_DnaBD"/>
</dbReference>
<proteinExistence type="predicted"/>
<reference evidence="5" key="1">
    <citation type="submission" date="2020-01" db="EMBL/GenBank/DDBJ databases">
        <authorList>
            <consortium name="DOE Joint Genome Institute"/>
            <person name="Haridas S."/>
            <person name="Albert R."/>
            <person name="Binder M."/>
            <person name="Bloem J."/>
            <person name="Labutti K."/>
            <person name="Salamov A."/>
            <person name="Andreopoulos B."/>
            <person name="Baker S.E."/>
            <person name="Barry K."/>
            <person name="Bills G."/>
            <person name="Bluhm B.H."/>
            <person name="Cannon C."/>
            <person name="Castanera R."/>
            <person name="Culley D.E."/>
            <person name="Daum C."/>
            <person name="Ezra D."/>
            <person name="Gonzalez J.B."/>
            <person name="Henrissat B."/>
            <person name="Kuo A."/>
            <person name="Liang C."/>
            <person name="Lipzen A."/>
            <person name="Lutzoni F."/>
            <person name="Magnuson J."/>
            <person name="Mondo S."/>
            <person name="Nolan M."/>
            <person name="Ohm R."/>
            <person name="Pangilinan J."/>
            <person name="Park H.-J."/>
            <person name="Ramirez L."/>
            <person name="Alfaro M."/>
            <person name="Sun H."/>
            <person name="Tritt A."/>
            <person name="Yoshinaga Y."/>
            <person name="Zwiers L.-H."/>
            <person name="Turgeon B.G."/>
            <person name="Goodwin S.B."/>
            <person name="Spatafora J.W."/>
            <person name="Crous P.W."/>
            <person name="Grigoriev I.V."/>
        </authorList>
    </citation>
    <scope>NUCLEOTIDE SEQUENCE</scope>
    <source>
        <strain evidence="5">CBS 394.84</strain>
    </source>
</reference>
<accession>A0A9P4GQ72</accession>
<evidence type="ECO:0000313" key="6">
    <source>
        <dbReference type="Proteomes" id="UP000800039"/>
    </source>
</evidence>
<keyword evidence="1" id="KW-0479">Metal-binding</keyword>
<feature type="compositionally biased region" description="Polar residues" evidence="3">
    <location>
        <begin position="721"/>
        <end position="737"/>
    </location>
</feature>
<sequence>MTLTGVIRPRACKTCRRRKVRCSGDLPCCTNCQISNSNCVYEQARRDRLREATQLNQTFVSLLRDLSERVGEDDQKKIHDAIEEAEDDLLTHIPLVTEHSLGKRPRDESSRNEEETAESGHYGGEAYVTASVGSNEDLDNLNEDLLRTRESRETGYIGQNSEIQWLRSVQRQAESGNTDPVRQRFGPPGASQGAANQRSDALHERRQNATQGSMRYITDATFYLDSDDIEVDIAVDPYEVPDPETAEHLFNCYMRTVHSSFPLLPTNFEDQFRRYLDSLRLNRPFQIPEKWRAIMNLLFAIAAKYSHLTGAGWRGDTRDHLVYMTRAVHLLGLKNTIMMISGPDLSLVQATGLLSFYFLVIGHVSRAWIVIGTSMRLALALGLHLRNEDRSANGMRKELMQNTWWSLHAIECLVSSITGRPPVIAIEDCTVSLPQSASTERDTNSSSTRRASRIRTDYISPQSPTSSGSSASGSRAGPQASYFVIHVNMTLISQKVLVSLYSPRTAASSWQSVQTKITGLLAELEEWKKESLPQILGPGHPQQLDDERERFLLRISYWSTKILITRPCLCRLERRIENESNRSVDFNSQAAEACVEAARELTKLLPDQPDADFIYSSGPWWTVIHIIMQSMAVLLLEMAYEGKNLTNDKPDLVASIKKLLSCLRVMQVKDPVAARALQVVWRILKTCAPSLHSQANELLADEIGSPLQGQPSQDFHKSRKQTQQAPWQAPDFSNSPIGNPAALDPRLFQPQTTDPLSDEQSGVYQSFAPDPVQLPQVFGHPFVTSFDQGAPIVDMQKLWADPTSEGQFNMDFFDMNMYQRQQHTQQTQDDPSMKYSLYNQE</sequence>